<evidence type="ECO:0000256" key="10">
    <source>
        <dbReference type="ARBA" id="ARBA00022676"/>
    </source>
</evidence>
<dbReference type="PROSITE" id="PS01316">
    <property type="entry name" value="ATP_P_PHORIBOSYLTR"/>
    <property type="match status" value="1"/>
</dbReference>
<dbReference type="Gene3D" id="3.40.190.10">
    <property type="entry name" value="Periplasmic binding protein-like II"/>
    <property type="match status" value="2"/>
</dbReference>
<comment type="function">
    <text evidence="15 16">Catalyzes the condensation of ATP and 5-phosphoribose 1-diphosphate to form N'-(5'-phosphoribosyl)-ATP (PR-ATP). Has a crucial role in the pathway because the rate of histidine biosynthesis seems to be controlled primarily by regulation of HisG enzymatic activity.</text>
</comment>
<comment type="pathway">
    <text evidence="3 16">Amino-acid biosynthesis; L-histidine biosynthesis; L-histidine from 5-phospho-alpha-D-ribose 1-diphosphate: step 1/9.</text>
</comment>
<keyword evidence="11 16" id="KW-0808">Transferase</keyword>
<protein>
    <recommendedName>
        <fullName evidence="7 16">ATP phosphoribosyltransferase</fullName>
        <shortName evidence="16">ATP-PRT</shortName>
        <shortName evidence="16">ATP-PRTase</shortName>
        <ecNumber evidence="6 16">2.4.2.17</ecNumber>
    </recommendedName>
</protein>
<dbReference type="RefSeq" id="WP_149170407.1">
    <property type="nucleotide sequence ID" value="NZ_VTOY01000001.1"/>
</dbReference>
<dbReference type="SUPFAM" id="SSF53850">
    <property type="entry name" value="Periplasmic binding protein-like II"/>
    <property type="match status" value="1"/>
</dbReference>
<dbReference type="GO" id="GO:0005524">
    <property type="term" value="F:ATP binding"/>
    <property type="evidence" value="ECO:0007669"/>
    <property type="project" value="UniProtKB-KW"/>
</dbReference>
<accession>A0A5D6W927</accession>
<keyword evidence="8 16" id="KW-0963">Cytoplasm</keyword>
<comment type="domain">
    <text evidence="16">Lacks the C-terminal regulatory region which is replaced by HisZ.</text>
</comment>
<comment type="subunit">
    <text evidence="5 16">Heteromultimer composed of HisG and HisZ subunits.</text>
</comment>
<feature type="domain" description="ATP phosphoribosyltransferase catalytic" evidence="17">
    <location>
        <begin position="59"/>
        <end position="212"/>
    </location>
</feature>
<dbReference type="Pfam" id="PF01634">
    <property type="entry name" value="HisG"/>
    <property type="match status" value="1"/>
</dbReference>
<dbReference type="UniPathway" id="UPA00031">
    <property type="reaction ID" value="UER00006"/>
</dbReference>
<keyword evidence="10 16" id="KW-0328">Glycosyltransferase</keyword>
<dbReference type="OrthoDB" id="9801867at2"/>
<evidence type="ECO:0000256" key="16">
    <source>
        <dbReference type="HAMAP-Rule" id="MF_01018"/>
    </source>
</evidence>
<comment type="subcellular location">
    <subcellularLocation>
        <location evidence="2 16">Cytoplasm</location>
    </subcellularLocation>
</comment>
<evidence type="ECO:0000256" key="7">
    <source>
        <dbReference type="ARBA" id="ARBA00020998"/>
    </source>
</evidence>
<evidence type="ECO:0000256" key="1">
    <source>
        <dbReference type="ARBA" id="ARBA00000915"/>
    </source>
</evidence>
<organism evidence="18 19">
    <name type="scientific">Selenomonas ruminis</name>
    <dbReference type="NCBI Taxonomy" id="2593411"/>
    <lineage>
        <taxon>Bacteria</taxon>
        <taxon>Bacillati</taxon>
        <taxon>Bacillota</taxon>
        <taxon>Negativicutes</taxon>
        <taxon>Selenomonadales</taxon>
        <taxon>Selenomonadaceae</taxon>
        <taxon>Selenomonas</taxon>
    </lineage>
</organism>
<comment type="catalytic activity">
    <reaction evidence="1 16">
        <text>1-(5-phospho-beta-D-ribosyl)-ATP + diphosphate = 5-phospho-alpha-D-ribose 1-diphosphate + ATP</text>
        <dbReference type="Rhea" id="RHEA:18473"/>
        <dbReference type="ChEBI" id="CHEBI:30616"/>
        <dbReference type="ChEBI" id="CHEBI:33019"/>
        <dbReference type="ChEBI" id="CHEBI:58017"/>
        <dbReference type="ChEBI" id="CHEBI:73183"/>
        <dbReference type="EC" id="2.4.2.17"/>
    </reaction>
</comment>
<gene>
    <name evidence="16" type="primary">hisG</name>
    <name evidence="18" type="ORF">FZ040_01715</name>
</gene>
<dbReference type="PANTHER" id="PTHR21403">
    <property type="entry name" value="ATP PHOSPHORIBOSYLTRANSFERASE ATP-PRTASE"/>
    <property type="match status" value="1"/>
</dbReference>
<evidence type="ECO:0000256" key="12">
    <source>
        <dbReference type="ARBA" id="ARBA00022741"/>
    </source>
</evidence>
<reference evidence="18 19" key="1">
    <citation type="submission" date="2019-08" db="EMBL/GenBank/DDBJ databases">
        <title>Selenomonas sp. mPRGC5 and Selenomonas sp. mPRGC8 isolated from ruminal fluid of dairy goat (Capra hircus).</title>
        <authorList>
            <person name="Poothong S."/>
            <person name="Nuengjamnong C."/>
            <person name="Tanasupawat S."/>
        </authorList>
    </citation>
    <scope>NUCLEOTIDE SEQUENCE [LARGE SCALE GENOMIC DNA]</scope>
    <source>
        <strain evidence="19">mPRGC5</strain>
    </source>
</reference>
<dbReference type="HAMAP" id="MF_01018">
    <property type="entry name" value="HisG_Short"/>
    <property type="match status" value="1"/>
</dbReference>
<dbReference type="GO" id="GO:0003879">
    <property type="term" value="F:ATP phosphoribosyltransferase activity"/>
    <property type="evidence" value="ECO:0007669"/>
    <property type="project" value="UniProtKB-UniRule"/>
</dbReference>
<keyword evidence="9 16" id="KW-0028">Amino-acid biosynthesis</keyword>
<dbReference type="FunFam" id="3.40.190.10:FF:000011">
    <property type="entry name" value="ATP phosphoribosyltransferase"/>
    <property type="match status" value="1"/>
</dbReference>
<comment type="similarity">
    <text evidence="4 16">Belongs to the ATP phosphoribosyltransferase family. Short subfamily.</text>
</comment>
<dbReference type="Proteomes" id="UP000323646">
    <property type="component" value="Unassembled WGS sequence"/>
</dbReference>
<evidence type="ECO:0000313" key="18">
    <source>
        <dbReference type="EMBL" id="TYZ24783.1"/>
    </source>
</evidence>
<evidence type="ECO:0000256" key="8">
    <source>
        <dbReference type="ARBA" id="ARBA00022490"/>
    </source>
</evidence>
<evidence type="ECO:0000256" key="15">
    <source>
        <dbReference type="ARBA" id="ARBA00024861"/>
    </source>
</evidence>
<dbReference type="InterPro" id="IPR018198">
    <property type="entry name" value="ATP_PRibTrfase_CS"/>
</dbReference>
<keyword evidence="13 16" id="KW-0067">ATP-binding</keyword>
<evidence type="ECO:0000313" key="19">
    <source>
        <dbReference type="Proteomes" id="UP000323646"/>
    </source>
</evidence>
<dbReference type="GO" id="GO:0005737">
    <property type="term" value="C:cytoplasm"/>
    <property type="evidence" value="ECO:0007669"/>
    <property type="project" value="UniProtKB-SubCell"/>
</dbReference>
<dbReference type="InterPro" id="IPR001348">
    <property type="entry name" value="ATP_PRibTrfase_HisG"/>
</dbReference>
<keyword evidence="19" id="KW-1185">Reference proteome</keyword>
<evidence type="ECO:0000256" key="14">
    <source>
        <dbReference type="ARBA" id="ARBA00023102"/>
    </source>
</evidence>
<dbReference type="EMBL" id="VTOY01000001">
    <property type="protein sequence ID" value="TYZ24783.1"/>
    <property type="molecule type" value="Genomic_DNA"/>
</dbReference>
<dbReference type="AlphaFoldDB" id="A0A5D6W927"/>
<evidence type="ECO:0000256" key="2">
    <source>
        <dbReference type="ARBA" id="ARBA00004496"/>
    </source>
</evidence>
<dbReference type="InterPro" id="IPR024893">
    <property type="entry name" value="ATP_PRibTrfase_HisG_short"/>
</dbReference>
<evidence type="ECO:0000256" key="11">
    <source>
        <dbReference type="ARBA" id="ARBA00022679"/>
    </source>
</evidence>
<evidence type="ECO:0000256" key="5">
    <source>
        <dbReference type="ARBA" id="ARBA00011496"/>
    </source>
</evidence>
<dbReference type="EC" id="2.4.2.17" evidence="6 16"/>
<evidence type="ECO:0000256" key="9">
    <source>
        <dbReference type="ARBA" id="ARBA00022605"/>
    </source>
</evidence>
<proteinExistence type="inferred from homology"/>
<dbReference type="CDD" id="cd13595">
    <property type="entry name" value="PBP2_HisGs"/>
    <property type="match status" value="1"/>
</dbReference>
<evidence type="ECO:0000256" key="6">
    <source>
        <dbReference type="ARBA" id="ARBA00011946"/>
    </source>
</evidence>
<keyword evidence="12 16" id="KW-0547">Nucleotide-binding</keyword>
<sequence length="222" mass="24686">MQSTSMDYLTIALPKGKLFGLSADLLAKIGYTAEGLSDKSRKLIITNEEKKIKFIVSKTADVPTYVEYGAADLGVIGKDVLLESGKDVYELLDLGFGRCHLMMAVPKDEKRAKLLDYNHTRVATKFPHIAEQFFNRHGMQMEYIKLNGSIELGPIVGLSESIVDIVETGTTLRENGLEEIVSIQDATARLIANRVSFKMKFDRIHTMISDLRTILESEAAAK</sequence>
<keyword evidence="14 16" id="KW-0368">Histidine biosynthesis</keyword>
<evidence type="ECO:0000259" key="17">
    <source>
        <dbReference type="Pfam" id="PF01634"/>
    </source>
</evidence>
<evidence type="ECO:0000256" key="3">
    <source>
        <dbReference type="ARBA" id="ARBA00004667"/>
    </source>
</evidence>
<evidence type="ECO:0000256" key="13">
    <source>
        <dbReference type="ARBA" id="ARBA00022840"/>
    </source>
</evidence>
<dbReference type="GO" id="GO:0000105">
    <property type="term" value="P:L-histidine biosynthetic process"/>
    <property type="evidence" value="ECO:0007669"/>
    <property type="project" value="UniProtKB-UniRule"/>
</dbReference>
<name>A0A5D6W927_9FIRM</name>
<dbReference type="InterPro" id="IPR013820">
    <property type="entry name" value="ATP_PRibTrfase_cat"/>
</dbReference>
<dbReference type="PANTHER" id="PTHR21403:SF8">
    <property type="entry name" value="ATP PHOSPHORIBOSYLTRANSFERASE"/>
    <property type="match status" value="1"/>
</dbReference>
<evidence type="ECO:0000256" key="4">
    <source>
        <dbReference type="ARBA" id="ARBA00009489"/>
    </source>
</evidence>
<dbReference type="NCBIfam" id="TIGR00070">
    <property type="entry name" value="hisG"/>
    <property type="match status" value="1"/>
</dbReference>
<comment type="caution">
    <text evidence="18">The sequence shown here is derived from an EMBL/GenBank/DDBJ whole genome shotgun (WGS) entry which is preliminary data.</text>
</comment>